<feature type="chain" id="PRO_5013270049" description="Outer membrane protein beta-barrel domain-containing protein" evidence="1">
    <location>
        <begin position="18"/>
        <end position="256"/>
    </location>
</feature>
<dbReference type="STRING" id="1178516.AWR27_20700"/>
<accession>A0A1P9X1M4</accession>
<protein>
    <recommendedName>
        <fullName evidence="4">Outer membrane protein beta-barrel domain-containing protein</fullName>
    </recommendedName>
</protein>
<keyword evidence="3" id="KW-1185">Reference proteome</keyword>
<proteinExistence type="predicted"/>
<sequence>MKPTLLFFLLCSCAVNAQTTDSTRIEHTTEDPAVSASEFKRLVRYITRADVEEKTLIKLGFWPSTDRRPTYENRTFGIGLNLDVSIEQKITPALSFVAGVTGLARYETYRITKLINPVPGIPPTSTYYDRLEWGRDIELSARLGFRYYYNLLARMRKGLSANNFSANYIAAQVSEPFLQFGDGEVYNRLTEDRRRYSFRDNLLGDPQPRILVGYGIQRRLGRSGFFDINAGPEIIFTGGSGTRTSLQINALIGLGW</sequence>
<dbReference type="Proteomes" id="UP000187941">
    <property type="component" value="Chromosome"/>
</dbReference>
<gene>
    <name evidence="2" type="ORF">AWR27_20700</name>
</gene>
<evidence type="ECO:0000256" key="1">
    <source>
        <dbReference type="SAM" id="SignalP"/>
    </source>
</evidence>
<feature type="signal peptide" evidence="1">
    <location>
        <begin position="1"/>
        <end position="17"/>
    </location>
</feature>
<name>A0A1P9X1M4_9BACT</name>
<dbReference type="OrthoDB" id="912723at2"/>
<evidence type="ECO:0008006" key="4">
    <source>
        <dbReference type="Google" id="ProtNLM"/>
    </source>
</evidence>
<organism evidence="2 3">
    <name type="scientific">Spirosoma montaniterrae</name>
    <dbReference type="NCBI Taxonomy" id="1178516"/>
    <lineage>
        <taxon>Bacteria</taxon>
        <taxon>Pseudomonadati</taxon>
        <taxon>Bacteroidota</taxon>
        <taxon>Cytophagia</taxon>
        <taxon>Cytophagales</taxon>
        <taxon>Cytophagaceae</taxon>
        <taxon>Spirosoma</taxon>
    </lineage>
</organism>
<reference evidence="2 3" key="1">
    <citation type="submission" date="2016-01" db="EMBL/GenBank/DDBJ databases">
        <authorList>
            <person name="Oliw E.H."/>
        </authorList>
    </citation>
    <scope>NUCLEOTIDE SEQUENCE [LARGE SCALE GENOMIC DNA]</scope>
    <source>
        <strain evidence="2 3">DY10</strain>
    </source>
</reference>
<dbReference type="KEGG" id="smon:AWR27_20700"/>
<evidence type="ECO:0000313" key="3">
    <source>
        <dbReference type="Proteomes" id="UP000187941"/>
    </source>
</evidence>
<dbReference type="AlphaFoldDB" id="A0A1P9X1M4"/>
<keyword evidence="1" id="KW-0732">Signal</keyword>
<dbReference type="RefSeq" id="WP_077132981.1">
    <property type="nucleotide sequence ID" value="NZ_CP014263.1"/>
</dbReference>
<evidence type="ECO:0000313" key="2">
    <source>
        <dbReference type="EMBL" id="AQG81520.1"/>
    </source>
</evidence>
<dbReference type="EMBL" id="CP014263">
    <property type="protein sequence ID" value="AQG81520.1"/>
    <property type="molecule type" value="Genomic_DNA"/>
</dbReference>